<comment type="caution">
    <text evidence="3">The sequence shown here is derived from an EMBL/GenBank/DDBJ whole genome shotgun (WGS) entry which is preliminary data.</text>
</comment>
<dbReference type="EMBL" id="SPHZ02000006">
    <property type="protein sequence ID" value="KAF0914709.1"/>
    <property type="molecule type" value="Genomic_DNA"/>
</dbReference>
<keyword evidence="2" id="KW-0732">Signal</keyword>
<evidence type="ECO:0000256" key="2">
    <source>
        <dbReference type="SAM" id="SignalP"/>
    </source>
</evidence>
<evidence type="ECO:0000313" key="4">
    <source>
        <dbReference type="Proteomes" id="UP000479710"/>
    </source>
</evidence>
<dbReference type="Proteomes" id="UP000479710">
    <property type="component" value="Unassembled WGS sequence"/>
</dbReference>
<dbReference type="AlphaFoldDB" id="A0A6G1DQG8"/>
<accession>A0A6G1DQG8</accession>
<feature type="region of interest" description="Disordered" evidence="1">
    <location>
        <begin position="66"/>
        <end position="134"/>
    </location>
</feature>
<name>A0A6G1DQG8_9ORYZ</name>
<feature type="chain" id="PRO_5026114299" evidence="2">
    <location>
        <begin position="20"/>
        <end position="237"/>
    </location>
</feature>
<evidence type="ECO:0000256" key="1">
    <source>
        <dbReference type="SAM" id="MobiDB-lite"/>
    </source>
</evidence>
<proteinExistence type="predicted"/>
<feature type="compositionally biased region" description="Basic residues" evidence="1">
    <location>
        <begin position="79"/>
        <end position="103"/>
    </location>
</feature>
<gene>
    <name evidence="3" type="ORF">E2562_031213</name>
</gene>
<keyword evidence="4" id="KW-1185">Reference proteome</keyword>
<feature type="signal peptide" evidence="2">
    <location>
        <begin position="1"/>
        <end position="19"/>
    </location>
</feature>
<organism evidence="3 4">
    <name type="scientific">Oryza meyeriana var. granulata</name>
    <dbReference type="NCBI Taxonomy" id="110450"/>
    <lineage>
        <taxon>Eukaryota</taxon>
        <taxon>Viridiplantae</taxon>
        <taxon>Streptophyta</taxon>
        <taxon>Embryophyta</taxon>
        <taxon>Tracheophyta</taxon>
        <taxon>Spermatophyta</taxon>
        <taxon>Magnoliopsida</taxon>
        <taxon>Liliopsida</taxon>
        <taxon>Poales</taxon>
        <taxon>Poaceae</taxon>
        <taxon>BOP clade</taxon>
        <taxon>Oryzoideae</taxon>
        <taxon>Oryzeae</taxon>
        <taxon>Oryzinae</taxon>
        <taxon>Oryza</taxon>
        <taxon>Oryza meyeriana</taxon>
    </lineage>
</organism>
<protein>
    <submittedName>
        <fullName evidence="3">Uncharacterized protein</fullName>
    </submittedName>
</protein>
<evidence type="ECO:0000313" key="3">
    <source>
        <dbReference type="EMBL" id="KAF0914709.1"/>
    </source>
</evidence>
<sequence>MHGQFLSLCFIWSVVLVLRQDSIRVFFHAITKALLLISLKDKTVGFMGHDGFQTVASAMSQGNGPQVSECSAMSLGQPKSKHRGHKRATPTSAKARRGKKALKVKVSLAGPAKNVKKPRKKKGTKKKGTSDGRRWRKCTLSRDSKGRFLPKESNGGSTNDTEIDYGRFMNPQEPDFATILSIVKGGKATKHCNRIRRLKDPDFVPLMNAMDNTGLVTADDGHYDVLKVLMQADGWST</sequence>
<dbReference type="OrthoDB" id="656858at2759"/>
<reference evidence="3 4" key="1">
    <citation type="submission" date="2019-11" db="EMBL/GenBank/DDBJ databases">
        <title>Whole genome sequence of Oryza granulata.</title>
        <authorList>
            <person name="Li W."/>
        </authorList>
    </citation>
    <scope>NUCLEOTIDE SEQUENCE [LARGE SCALE GENOMIC DNA]</scope>
    <source>
        <strain evidence="4">cv. Menghai</strain>
        <tissue evidence="3">Leaf</tissue>
    </source>
</reference>
<feature type="compositionally biased region" description="Basic residues" evidence="1">
    <location>
        <begin position="114"/>
        <end position="127"/>
    </location>
</feature>